<evidence type="ECO:0000256" key="1">
    <source>
        <dbReference type="ARBA" id="ARBA00004651"/>
    </source>
</evidence>
<dbReference type="EMBL" id="JABFTP020000083">
    <property type="protein sequence ID" value="KAL3275765.1"/>
    <property type="molecule type" value="Genomic_DNA"/>
</dbReference>
<comment type="caution">
    <text evidence="9">The sequence shown here is derived from an EMBL/GenBank/DDBJ whole genome shotgun (WGS) entry which is preliminary data.</text>
</comment>
<evidence type="ECO:0000256" key="2">
    <source>
        <dbReference type="ARBA" id="ARBA00022475"/>
    </source>
</evidence>
<accession>A0ABD2NBI1</accession>
<keyword evidence="7" id="KW-0325">Glycoprotein</keyword>
<evidence type="ECO:0000313" key="10">
    <source>
        <dbReference type="Proteomes" id="UP001516400"/>
    </source>
</evidence>
<gene>
    <name evidence="9" type="ORF">HHI36_020510</name>
</gene>
<evidence type="ECO:0000256" key="3">
    <source>
        <dbReference type="ARBA" id="ARBA00022692"/>
    </source>
</evidence>
<evidence type="ECO:0000256" key="4">
    <source>
        <dbReference type="ARBA" id="ARBA00022989"/>
    </source>
</evidence>
<dbReference type="AlphaFoldDB" id="A0ABD2NBI1"/>
<keyword evidence="2" id="KW-1003">Cell membrane</keyword>
<proteinExistence type="predicted"/>
<feature type="transmembrane region" description="Helical" evidence="8">
    <location>
        <begin position="423"/>
        <end position="442"/>
    </location>
</feature>
<dbReference type="SUPFAM" id="SSF53850">
    <property type="entry name" value="Periplasmic binding protein-like II"/>
    <property type="match status" value="1"/>
</dbReference>
<evidence type="ECO:0000313" key="9">
    <source>
        <dbReference type="EMBL" id="KAL3275765.1"/>
    </source>
</evidence>
<organism evidence="9 10">
    <name type="scientific">Cryptolaemus montrouzieri</name>
    <dbReference type="NCBI Taxonomy" id="559131"/>
    <lineage>
        <taxon>Eukaryota</taxon>
        <taxon>Metazoa</taxon>
        <taxon>Ecdysozoa</taxon>
        <taxon>Arthropoda</taxon>
        <taxon>Hexapoda</taxon>
        <taxon>Insecta</taxon>
        <taxon>Pterygota</taxon>
        <taxon>Neoptera</taxon>
        <taxon>Endopterygota</taxon>
        <taxon>Coleoptera</taxon>
        <taxon>Polyphaga</taxon>
        <taxon>Cucujiformia</taxon>
        <taxon>Coccinelloidea</taxon>
        <taxon>Coccinellidae</taxon>
        <taxon>Scymninae</taxon>
        <taxon>Scymnini</taxon>
        <taxon>Cryptolaemus</taxon>
    </lineage>
</organism>
<sequence length="446" mass="52143">MIIMNYTSISDLITVNSKENYLNIPNVHVNYNKIDAVWYVYPKKPDVYVIADITENELFKTMEYLSDDLNFNPRAKYVFVLQKFSEKISSLFHFYFILNVVLIDVETSKVFTYFPYENNSLNIVNNKLVQIGFCAENGDINFESDLFPMKIPKVWHNSSISIMYYPCEFYAICDNCKDKGAEIELFNIISEHFNIETNFYRVLTLDEDIYLFNEKHYDVFFGAQKVQDFHEFTYPYYSDTLVWVVPSTLPIPRWNRFTYLLNGLNYELSIDSVAKIFSNNLKVGSTKFVKKLMNSSTEMDKYLKKNYVECTGFVCLNLTAFKRDMATLTLKRTVEAYLESFSDDLSGQWSLEELTPPMQTYYLVTFFNAGHPMFQLFNRNLLYLVESGIVAKITLKYNKFHGITKNSFNATQSLHLEHITAPMVLWFVGMVVSLLVFIGELTTNRL</sequence>
<keyword evidence="4 8" id="KW-1133">Transmembrane helix</keyword>
<reference evidence="9 10" key="1">
    <citation type="journal article" date="2021" name="BMC Biol.">
        <title>Horizontally acquired antibacterial genes associated with adaptive radiation of ladybird beetles.</title>
        <authorList>
            <person name="Li H.S."/>
            <person name="Tang X.F."/>
            <person name="Huang Y.H."/>
            <person name="Xu Z.Y."/>
            <person name="Chen M.L."/>
            <person name="Du X.Y."/>
            <person name="Qiu B.Y."/>
            <person name="Chen P.T."/>
            <person name="Zhang W."/>
            <person name="Slipinski A."/>
            <person name="Escalona H.E."/>
            <person name="Waterhouse R.M."/>
            <person name="Zwick A."/>
            <person name="Pang H."/>
        </authorList>
    </citation>
    <scope>NUCLEOTIDE SEQUENCE [LARGE SCALE GENOMIC DNA]</scope>
    <source>
        <strain evidence="9">SYSU2018</strain>
    </source>
</reference>
<keyword evidence="10" id="KW-1185">Reference proteome</keyword>
<keyword evidence="5 8" id="KW-0472">Membrane</keyword>
<dbReference type="PANTHER" id="PTHR42643:SF24">
    <property type="entry name" value="IONOTROPIC RECEPTOR 60A"/>
    <property type="match status" value="1"/>
</dbReference>
<keyword evidence="6" id="KW-0675">Receptor</keyword>
<dbReference type="GO" id="GO:0005886">
    <property type="term" value="C:plasma membrane"/>
    <property type="evidence" value="ECO:0007669"/>
    <property type="project" value="UniProtKB-SubCell"/>
</dbReference>
<evidence type="ECO:0000256" key="6">
    <source>
        <dbReference type="ARBA" id="ARBA00023170"/>
    </source>
</evidence>
<name>A0ABD2NBI1_9CUCU</name>
<dbReference type="InterPro" id="IPR052192">
    <property type="entry name" value="Insect_Ionotropic_Sensory_Rcpt"/>
</dbReference>
<keyword evidence="3 8" id="KW-0812">Transmembrane</keyword>
<dbReference type="Proteomes" id="UP001516400">
    <property type="component" value="Unassembled WGS sequence"/>
</dbReference>
<dbReference type="PANTHER" id="PTHR42643">
    <property type="entry name" value="IONOTROPIC RECEPTOR 20A-RELATED"/>
    <property type="match status" value="1"/>
</dbReference>
<evidence type="ECO:0000256" key="7">
    <source>
        <dbReference type="ARBA" id="ARBA00023180"/>
    </source>
</evidence>
<evidence type="ECO:0000256" key="5">
    <source>
        <dbReference type="ARBA" id="ARBA00023136"/>
    </source>
</evidence>
<comment type="subcellular location">
    <subcellularLocation>
        <location evidence="1">Cell membrane</location>
        <topology evidence="1">Multi-pass membrane protein</topology>
    </subcellularLocation>
</comment>
<evidence type="ECO:0000256" key="8">
    <source>
        <dbReference type="SAM" id="Phobius"/>
    </source>
</evidence>
<protein>
    <submittedName>
        <fullName evidence="9">Uncharacterized protein</fullName>
    </submittedName>
</protein>